<feature type="compositionally biased region" description="Polar residues" evidence="1">
    <location>
        <begin position="135"/>
        <end position="151"/>
    </location>
</feature>
<proteinExistence type="predicted"/>
<keyword evidence="3" id="KW-1185">Reference proteome</keyword>
<organism evidence="2 3">
    <name type="scientific">Carya illinoinensis</name>
    <name type="common">Pecan</name>
    <dbReference type="NCBI Taxonomy" id="32201"/>
    <lineage>
        <taxon>Eukaryota</taxon>
        <taxon>Viridiplantae</taxon>
        <taxon>Streptophyta</taxon>
        <taxon>Embryophyta</taxon>
        <taxon>Tracheophyta</taxon>
        <taxon>Spermatophyta</taxon>
        <taxon>Magnoliopsida</taxon>
        <taxon>eudicotyledons</taxon>
        <taxon>Gunneridae</taxon>
        <taxon>Pentapetalae</taxon>
        <taxon>rosids</taxon>
        <taxon>fabids</taxon>
        <taxon>Fagales</taxon>
        <taxon>Juglandaceae</taxon>
        <taxon>Carya</taxon>
    </lineage>
</organism>
<dbReference type="EMBL" id="CM031812">
    <property type="protein sequence ID" value="KAG6656659.1"/>
    <property type="molecule type" value="Genomic_DNA"/>
</dbReference>
<comment type="caution">
    <text evidence="2">The sequence shown here is derived from an EMBL/GenBank/DDBJ whole genome shotgun (WGS) entry which is preliminary data.</text>
</comment>
<gene>
    <name evidence="2" type="ORF">CIPAW_04G037800</name>
</gene>
<dbReference type="AlphaFoldDB" id="A0A8T1QQZ3"/>
<accession>A0A8T1QQZ3</accession>
<reference evidence="2" key="1">
    <citation type="submission" date="2020-12" db="EMBL/GenBank/DDBJ databases">
        <title>WGS assembly of Carya illinoinensis cv. Pawnee.</title>
        <authorList>
            <person name="Platts A."/>
            <person name="Shu S."/>
            <person name="Wright S."/>
            <person name="Barry K."/>
            <person name="Edger P."/>
            <person name="Pires J.C."/>
            <person name="Schmutz J."/>
        </authorList>
    </citation>
    <scope>NUCLEOTIDE SEQUENCE</scope>
    <source>
        <tissue evidence="2">Leaf</tissue>
    </source>
</reference>
<dbReference type="Proteomes" id="UP000811609">
    <property type="component" value="Chromosome 4"/>
</dbReference>
<protein>
    <submittedName>
        <fullName evidence="2">Uncharacterized protein</fullName>
    </submittedName>
</protein>
<name>A0A8T1QQZ3_CARIL</name>
<evidence type="ECO:0000313" key="2">
    <source>
        <dbReference type="EMBL" id="KAG6656659.1"/>
    </source>
</evidence>
<feature type="region of interest" description="Disordered" evidence="1">
    <location>
        <begin position="122"/>
        <end position="151"/>
    </location>
</feature>
<sequence>MFVDDFCADEMAREAISELNLWSELTKVSVCPPTPHYLGARNSRGLASLESGHGLKARGREIAKGLLLGLMGWARSSSKLPLIFACERVFRGLEVGHETWVLGLVGCGLEARERIKGGWDCGPKPAPSFDPTSHGPVSSQFRNGVFRNPQS</sequence>
<evidence type="ECO:0000313" key="3">
    <source>
        <dbReference type="Proteomes" id="UP000811609"/>
    </source>
</evidence>
<evidence type="ECO:0000256" key="1">
    <source>
        <dbReference type="SAM" id="MobiDB-lite"/>
    </source>
</evidence>